<evidence type="ECO:0000313" key="3">
    <source>
        <dbReference type="EMBL" id="CAB4716196.1"/>
    </source>
</evidence>
<dbReference type="EMBL" id="CAFBLI010000055">
    <property type="protein sequence ID" value="CAB4868761.1"/>
    <property type="molecule type" value="Genomic_DNA"/>
</dbReference>
<dbReference type="EMBL" id="CAEZYJ010000033">
    <property type="protein sequence ID" value="CAB4716196.1"/>
    <property type="molecule type" value="Genomic_DNA"/>
</dbReference>
<evidence type="ECO:0000313" key="6">
    <source>
        <dbReference type="EMBL" id="CAB5037198.1"/>
    </source>
</evidence>
<proteinExistence type="predicted"/>
<dbReference type="EMBL" id="CAFBPY010000068">
    <property type="protein sequence ID" value="CAB5037198.1"/>
    <property type="molecule type" value="Genomic_DNA"/>
</dbReference>
<accession>A0A6J6QZG6</accession>
<dbReference type="AlphaFoldDB" id="A0A6J6QZG6"/>
<protein>
    <submittedName>
        <fullName evidence="3">Unannotated protein</fullName>
    </submittedName>
</protein>
<dbReference type="SUPFAM" id="SSF53927">
    <property type="entry name" value="Cytidine deaminase-like"/>
    <property type="match status" value="1"/>
</dbReference>
<evidence type="ECO:0000313" key="4">
    <source>
        <dbReference type="EMBL" id="CAB4786666.1"/>
    </source>
</evidence>
<dbReference type="GO" id="GO:0003824">
    <property type="term" value="F:catalytic activity"/>
    <property type="evidence" value="ECO:0007669"/>
    <property type="project" value="InterPro"/>
</dbReference>
<gene>
    <name evidence="1" type="ORF">UFOPK1811_00714</name>
    <name evidence="2" type="ORF">UFOPK2360_01085</name>
    <name evidence="3" type="ORF">UFOPK2659_00364</name>
    <name evidence="4" type="ORF">UFOPK2922_01373</name>
    <name evidence="5" type="ORF">UFOPK3306_00814</name>
    <name evidence="6" type="ORF">UFOPK4209_00552</name>
</gene>
<evidence type="ECO:0000313" key="5">
    <source>
        <dbReference type="EMBL" id="CAB4868761.1"/>
    </source>
</evidence>
<dbReference type="EMBL" id="CAEZUJ010000022">
    <property type="protein sequence ID" value="CAB4599895.1"/>
    <property type="molecule type" value="Genomic_DNA"/>
</dbReference>
<dbReference type="Gene3D" id="3.40.140.10">
    <property type="entry name" value="Cytidine Deaminase, domain 2"/>
    <property type="match status" value="1"/>
</dbReference>
<dbReference type="EMBL" id="CAEZXH010000075">
    <property type="protein sequence ID" value="CAB4689913.1"/>
    <property type="molecule type" value="Genomic_DNA"/>
</dbReference>
<organism evidence="3">
    <name type="scientific">freshwater metagenome</name>
    <dbReference type="NCBI Taxonomy" id="449393"/>
    <lineage>
        <taxon>unclassified sequences</taxon>
        <taxon>metagenomes</taxon>
        <taxon>ecological metagenomes</taxon>
    </lineage>
</organism>
<reference evidence="3" key="1">
    <citation type="submission" date="2020-05" db="EMBL/GenBank/DDBJ databases">
        <authorList>
            <person name="Chiriac C."/>
            <person name="Salcher M."/>
            <person name="Ghai R."/>
            <person name="Kavagutti S V."/>
        </authorList>
    </citation>
    <scope>NUCLEOTIDE SEQUENCE</scope>
</reference>
<evidence type="ECO:0000313" key="2">
    <source>
        <dbReference type="EMBL" id="CAB4689913.1"/>
    </source>
</evidence>
<sequence length="107" mass="11012">MTFSNPEDQKLLTLAKATAVRVSATQGAAVRDETGRTYAAASVELDSITLDALELALGMALSSGATAIEAAITFGSEPIARARLAIREISPSALLASVDQDGNISAY</sequence>
<name>A0A6J6QZG6_9ZZZZ</name>
<dbReference type="EMBL" id="CAEZZS010000095">
    <property type="protein sequence ID" value="CAB4786666.1"/>
    <property type="molecule type" value="Genomic_DNA"/>
</dbReference>
<dbReference type="InterPro" id="IPR016193">
    <property type="entry name" value="Cytidine_deaminase-like"/>
</dbReference>
<evidence type="ECO:0000313" key="1">
    <source>
        <dbReference type="EMBL" id="CAB4599895.1"/>
    </source>
</evidence>